<proteinExistence type="predicted"/>
<dbReference type="WBParaSite" id="SMRG1_82550.1">
    <property type="protein sequence ID" value="SMRG1_82550.1"/>
    <property type="gene ID" value="SMRG1_82550"/>
</dbReference>
<dbReference type="Proteomes" id="UP000050790">
    <property type="component" value="Unassembled WGS sequence"/>
</dbReference>
<accession>A0AA85AGA9</accession>
<reference evidence="2" key="1">
    <citation type="submission" date="2023-11" db="UniProtKB">
        <authorList>
            <consortium name="WormBaseParasite"/>
        </authorList>
    </citation>
    <scope>IDENTIFICATION</scope>
</reference>
<sequence>MLHSISDIVSVSESYIFQKKHSTSIVNTDKCPELKIVMSNMYTGFGETMTNCSFNLLTGDISTTMNYQELMKKGYCCSEYNVYRRIYWSIMELLYKGESGE</sequence>
<name>A0AA85AGA9_9TREM</name>
<organism evidence="1 2">
    <name type="scientific">Schistosoma margrebowiei</name>
    <dbReference type="NCBI Taxonomy" id="48269"/>
    <lineage>
        <taxon>Eukaryota</taxon>
        <taxon>Metazoa</taxon>
        <taxon>Spiralia</taxon>
        <taxon>Lophotrochozoa</taxon>
        <taxon>Platyhelminthes</taxon>
        <taxon>Trematoda</taxon>
        <taxon>Digenea</taxon>
        <taxon>Strigeidida</taxon>
        <taxon>Schistosomatoidea</taxon>
        <taxon>Schistosomatidae</taxon>
        <taxon>Schistosoma</taxon>
    </lineage>
</organism>
<dbReference type="AlphaFoldDB" id="A0AA85AGA9"/>
<evidence type="ECO:0000313" key="1">
    <source>
        <dbReference type="Proteomes" id="UP000050790"/>
    </source>
</evidence>
<protein>
    <submittedName>
        <fullName evidence="2">Uncharacterized protein</fullName>
    </submittedName>
</protein>
<evidence type="ECO:0000313" key="2">
    <source>
        <dbReference type="WBParaSite" id="SMRG1_82550.1"/>
    </source>
</evidence>